<feature type="transmembrane region" description="Helical" evidence="1">
    <location>
        <begin position="191"/>
        <end position="219"/>
    </location>
</feature>
<evidence type="ECO:0000259" key="2">
    <source>
        <dbReference type="Pfam" id="PF06724"/>
    </source>
</evidence>
<feature type="transmembrane region" description="Helical" evidence="1">
    <location>
        <begin position="247"/>
        <end position="268"/>
    </location>
</feature>
<organism evidence="3 4">
    <name type="scientific">Corynebacterium cystitidis DSM 20524</name>
    <dbReference type="NCBI Taxonomy" id="1121357"/>
    <lineage>
        <taxon>Bacteria</taxon>
        <taxon>Bacillati</taxon>
        <taxon>Actinomycetota</taxon>
        <taxon>Actinomycetes</taxon>
        <taxon>Mycobacteriales</taxon>
        <taxon>Corynebacteriaceae</taxon>
        <taxon>Corynebacterium</taxon>
    </lineage>
</organism>
<feature type="transmembrane region" description="Helical" evidence="1">
    <location>
        <begin position="76"/>
        <end position="98"/>
    </location>
</feature>
<feature type="transmembrane region" description="Helical" evidence="1">
    <location>
        <begin position="158"/>
        <end position="179"/>
    </location>
</feature>
<proteinExistence type="predicted"/>
<sequence>MSTVHQVNNLQRLSTHVQQNRFYLLFVRVGLITFGLVYGLLGILVAQIAFSGGLSENPASFHTVLAAVARQPFGHLLLLVAASGLGVIAVWQAIEALVGYAHLKGIRRFNRRMSSTGRAVIYASLSAFAVMIALQVPLRGADWPGLVDEALSRPGGRLTVLIVGVVMMGIGFGQIGRGLGRIFVDEFRGPVAKWVVVAGMIGYSMLGSSLILIGGLVAWSSISAVPEYAGTMNDAVRFLVGLPLGRVMGALVAAGFWSFAMFCLMWSTQPLHATHGQKSGG</sequence>
<keyword evidence="1" id="KW-0472">Membrane</keyword>
<dbReference type="Proteomes" id="UP000198929">
    <property type="component" value="Unassembled WGS sequence"/>
</dbReference>
<keyword evidence="4" id="KW-1185">Reference proteome</keyword>
<keyword evidence="1" id="KW-0812">Transmembrane</keyword>
<dbReference type="InterPro" id="IPR009597">
    <property type="entry name" value="DUF1206"/>
</dbReference>
<dbReference type="AlphaFoldDB" id="A0A1H9UNB6"/>
<dbReference type="STRING" id="1121357.SAMN05661109_01891"/>
<feature type="domain" description="DUF1206" evidence="2">
    <location>
        <begin position="116"/>
        <end position="179"/>
    </location>
</feature>
<feature type="transmembrane region" description="Helical" evidence="1">
    <location>
        <begin position="119"/>
        <end position="138"/>
    </location>
</feature>
<evidence type="ECO:0000313" key="3">
    <source>
        <dbReference type="EMBL" id="SES10829.1"/>
    </source>
</evidence>
<evidence type="ECO:0000256" key="1">
    <source>
        <dbReference type="SAM" id="Phobius"/>
    </source>
</evidence>
<feature type="transmembrane region" description="Helical" evidence="1">
    <location>
        <begin position="22"/>
        <end position="50"/>
    </location>
</feature>
<accession>A0A1H9UNB6</accession>
<name>A0A1H9UNB6_9CORY</name>
<gene>
    <name evidence="3" type="ORF">SAMN05661109_01891</name>
</gene>
<dbReference type="RefSeq" id="WP_092259526.1">
    <property type="nucleotide sequence ID" value="NZ_CP047199.1"/>
</dbReference>
<evidence type="ECO:0000313" key="4">
    <source>
        <dbReference type="Proteomes" id="UP000198929"/>
    </source>
</evidence>
<protein>
    <recommendedName>
        <fullName evidence="2">DUF1206 domain-containing protein</fullName>
    </recommendedName>
</protein>
<dbReference type="Pfam" id="PF06724">
    <property type="entry name" value="DUF1206"/>
    <property type="match status" value="2"/>
</dbReference>
<keyword evidence="1" id="KW-1133">Transmembrane helix</keyword>
<dbReference type="EMBL" id="FOGQ01000008">
    <property type="protein sequence ID" value="SES10829.1"/>
    <property type="molecule type" value="Genomic_DNA"/>
</dbReference>
<reference evidence="4" key="1">
    <citation type="submission" date="2016-10" db="EMBL/GenBank/DDBJ databases">
        <authorList>
            <person name="Varghese N."/>
            <person name="Submissions S."/>
        </authorList>
    </citation>
    <scope>NUCLEOTIDE SEQUENCE [LARGE SCALE GENOMIC DNA]</scope>
    <source>
        <strain evidence="4">DSM 20524</strain>
    </source>
</reference>
<feature type="domain" description="DUF1206" evidence="2">
    <location>
        <begin position="29"/>
        <end position="98"/>
    </location>
</feature>